<evidence type="ECO:0000313" key="7">
    <source>
        <dbReference type="EMBL" id="OZI35612.1"/>
    </source>
</evidence>
<comment type="caution">
    <text evidence="7">The sequence shown here is derived from an EMBL/GenBank/DDBJ whole genome shotgun (WGS) entry which is preliminary data.</text>
</comment>
<evidence type="ECO:0000256" key="4">
    <source>
        <dbReference type="ARBA" id="ARBA00023172"/>
    </source>
</evidence>
<keyword evidence="4" id="KW-0233">DNA recombination</keyword>
<dbReference type="EMBL" id="NEVL01000003">
    <property type="protein sequence ID" value="OZI35612.1"/>
    <property type="molecule type" value="Genomic_DNA"/>
</dbReference>
<dbReference type="InterPro" id="IPR010998">
    <property type="entry name" value="Integrase_recombinase_N"/>
</dbReference>
<keyword evidence="3" id="KW-0238">DNA-binding</keyword>
<organism evidence="7 8">
    <name type="scientific">Bordetella genomosp. 1</name>
    <dbReference type="NCBI Taxonomy" id="1395607"/>
    <lineage>
        <taxon>Bacteria</taxon>
        <taxon>Pseudomonadati</taxon>
        <taxon>Pseudomonadota</taxon>
        <taxon>Betaproteobacteria</taxon>
        <taxon>Burkholderiales</taxon>
        <taxon>Alcaligenaceae</taxon>
        <taxon>Bordetella</taxon>
    </lineage>
</organism>
<dbReference type="GO" id="GO:0003677">
    <property type="term" value="F:DNA binding"/>
    <property type="evidence" value="ECO:0007669"/>
    <property type="project" value="UniProtKB-KW"/>
</dbReference>
<keyword evidence="1" id="KW-0159">Chromosome partition</keyword>
<dbReference type="PANTHER" id="PTHR30349">
    <property type="entry name" value="PHAGE INTEGRASE-RELATED"/>
    <property type="match status" value="1"/>
</dbReference>
<dbReference type="GO" id="GO:0007059">
    <property type="term" value="P:chromosome segregation"/>
    <property type="evidence" value="ECO:0007669"/>
    <property type="project" value="UniProtKB-KW"/>
</dbReference>
<evidence type="ECO:0000259" key="6">
    <source>
        <dbReference type="PROSITE" id="PS51898"/>
    </source>
</evidence>
<dbReference type="InterPro" id="IPR013762">
    <property type="entry name" value="Integrase-like_cat_sf"/>
</dbReference>
<dbReference type="GO" id="GO:0006310">
    <property type="term" value="P:DNA recombination"/>
    <property type="evidence" value="ECO:0007669"/>
    <property type="project" value="UniProtKB-KW"/>
</dbReference>
<dbReference type="Gene3D" id="1.10.150.130">
    <property type="match status" value="1"/>
</dbReference>
<evidence type="ECO:0000256" key="1">
    <source>
        <dbReference type="ARBA" id="ARBA00022829"/>
    </source>
</evidence>
<evidence type="ECO:0000256" key="3">
    <source>
        <dbReference type="ARBA" id="ARBA00023125"/>
    </source>
</evidence>
<dbReference type="CDD" id="cd00799">
    <property type="entry name" value="INT_Cre_C"/>
    <property type="match status" value="1"/>
</dbReference>
<dbReference type="RefSeq" id="WP_094826421.1">
    <property type="nucleotide sequence ID" value="NZ_NEVL01000003.1"/>
</dbReference>
<dbReference type="Gene3D" id="1.10.443.10">
    <property type="entry name" value="Intergrase catalytic core"/>
    <property type="match status" value="1"/>
</dbReference>
<dbReference type="SUPFAM" id="SSF56349">
    <property type="entry name" value="DNA breaking-rejoining enzymes"/>
    <property type="match status" value="1"/>
</dbReference>
<feature type="domain" description="Tyr recombinase" evidence="6">
    <location>
        <begin position="207"/>
        <end position="404"/>
    </location>
</feature>
<protein>
    <submittedName>
        <fullName evidence="7">Integrase</fullName>
    </submittedName>
</protein>
<proteinExistence type="predicted"/>
<dbReference type="PROSITE" id="PS51898">
    <property type="entry name" value="TYR_RECOMBINASE"/>
    <property type="match status" value="1"/>
</dbReference>
<dbReference type="Proteomes" id="UP000217005">
    <property type="component" value="Unassembled WGS sequence"/>
</dbReference>
<accession>A0A261SF84</accession>
<dbReference type="SUPFAM" id="SSF47823">
    <property type="entry name" value="lambda integrase-like, N-terminal domain"/>
    <property type="match status" value="1"/>
</dbReference>
<gene>
    <name evidence="7" type="ORF">CEG14_11120</name>
</gene>
<reference evidence="7 8" key="1">
    <citation type="submission" date="2017-05" db="EMBL/GenBank/DDBJ databases">
        <title>Complete and WGS of Bordetella genogroups.</title>
        <authorList>
            <person name="Spilker T."/>
            <person name="LiPuma J."/>
        </authorList>
    </citation>
    <scope>NUCLEOTIDE SEQUENCE [LARGE SCALE GENOMIC DNA]</scope>
    <source>
        <strain evidence="7 8">AU17610</strain>
    </source>
</reference>
<dbReference type="InterPro" id="IPR002104">
    <property type="entry name" value="Integrase_catalytic"/>
</dbReference>
<dbReference type="GO" id="GO:0015074">
    <property type="term" value="P:DNA integration"/>
    <property type="evidence" value="ECO:0007669"/>
    <property type="project" value="UniProtKB-KW"/>
</dbReference>
<dbReference type="InterPro" id="IPR050090">
    <property type="entry name" value="Tyrosine_recombinase_XerCD"/>
</dbReference>
<feature type="region of interest" description="Disordered" evidence="5">
    <location>
        <begin position="1"/>
        <end position="58"/>
    </location>
</feature>
<dbReference type="AlphaFoldDB" id="A0A261SF84"/>
<sequence>MAQPSDEKPSETPKNRGENAPGAPQRLEGGIEPSAGPTATPGPPLPAAPAPTAAQPAPAERQAYALLADASPGVRALLREGASENTANAYRAAIQYWSAWHALRVGAPMRLPVSGEAVLRFVADHLEHAGVDGLTHELPAEIDAALVAQRVKRRAGPLSLATVRHRLAVLSEAHEARALPNPCRDRAVQILMARARNAYARRGVQPARKAALTREPLERILATCDGSLIGLRDRALLLFAWASGGRRRSEVVRATFANTVRTTEGWQYMLTHSKTNQSGAVRADMVKPIVGRAAQALDAWLTAAGLREGALFRRVLKGGHVGGPLSAEAVRRIVQARCAQAGLEGDYAAHSLRSGYVTEAGRAGVPMAEVMAMTGHASVTSVASYHRAGAVGASRAARLLEDADDAPLTRAPTPPG</sequence>
<dbReference type="Pfam" id="PF00589">
    <property type="entry name" value="Phage_integrase"/>
    <property type="match status" value="1"/>
</dbReference>
<evidence type="ECO:0000256" key="5">
    <source>
        <dbReference type="SAM" id="MobiDB-lite"/>
    </source>
</evidence>
<feature type="compositionally biased region" description="Pro residues" evidence="5">
    <location>
        <begin position="40"/>
        <end position="49"/>
    </location>
</feature>
<dbReference type="InterPro" id="IPR011010">
    <property type="entry name" value="DNA_brk_join_enz"/>
</dbReference>
<evidence type="ECO:0000256" key="2">
    <source>
        <dbReference type="ARBA" id="ARBA00022908"/>
    </source>
</evidence>
<feature type="compositionally biased region" description="Basic and acidic residues" evidence="5">
    <location>
        <begin position="1"/>
        <end position="17"/>
    </location>
</feature>
<dbReference type="PANTHER" id="PTHR30349:SF81">
    <property type="entry name" value="TYROSINE RECOMBINASE XERC"/>
    <property type="match status" value="1"/>
</dbReference>
<keyword evidence="2" id="KW-0229">DNA integration</keyword>
<evidence type="ECO:0000313" key="8">
    <source>
        <dbReference type="Proteomes" id="UP000217005"/>
    </source>
</evidence>
<name>A0A261SF84_9BORD</name>